<keyword evidence="5 6" id="KW-0694">RNA-binding</keyword>
<feature type="domain" description="Helicase ATP-binding" evidence="7">
    <location>
        <begin position="73"/>
        <end position="255"/>
    </location>
</feature>
<dbReference type="InterPro" id="IPR014001">
    <property type="entry name" value="Helicase_ATP-bd"/>
</dbReference>
<dbReference type="PANTHER" id="PTHR24031">
    <property type="entry name" value="RNA HELICASE"/>
    <property type="match status" value="1"/>
</dbReference>
<sequence length="514" mass="57379">MGLIRFGANGEAPKRKIEEISGGTVEERLKKLKESVVETFDELKGVPDELKQAIAKEFEFKKMTEIQQQSIQVALNDNESDIIAQARTGSGKTLAFLVPCLSYLINEEFAKKKKGVGALILAPTRELALQISNVAEKILKSPSLKKANIGVGFFIGGNSNKYKEAQDLESGRVNLMIATPGRCLDHLNNAKFKSDLLKYFILDEADMLIDVGFERDVKLIGTKLPKTRTTFLFSATLSDKVEDLAALSLRRHPIRIGIEGNKNVATLTQMYLETPNDKKLACLISTLRHNKDKKIILFVAIKKSVDFLSNVLHEMGLPNTSMHGNISQENRTKVFLDFMKDSEPGILIATDVAARGLDFPNVDLIIQCDIPEQIAQYFHRVGRTARGGKSGTAILMLTETEKRVTLNNLNMYLQSHYSQQNKDASIEEAQKVELEQYTTPGTDKELTQIQQSVFDLVQSGYLYNEATSVINTYRGVFDMFSRKMGFGRNDFDYEGLQVSFGVKKALQAGGKKKK</sequence>
<keyword evidence="10" id="KW-1185">Reference proteome</keyword>
<evidence type="ECO:0000256" key="5">
    <source>
        <dbReference type="ARBA" id="ARBA00022884"/>
    </source>
</evidence>
<dbReference type="Pfam" id="PF00271">
    <property type="entry name" value="Helicase_C"/>
    <property type="match status" value="1"/>
</dbReference>
<dbReference type="SMART" id="SM00487">
    <property type="entry name" value="DEXDc"/>
    <property type="match status" value="1"/>
</dbReference>
<evidence type="ECO:0000256" key="3">
    <source>
        <dbReference type="ARBA" id="ARBA00022806"/>
    </source>
</evidence>
<comment type="similarity">
    <text evidence="6">Belongs to the DEAD box helicase family.</text>
</comment>
<keyword evidence="3 6" id="KW-0347">Helicase</keyword>
<evidence type="ECO:0000256" key="4">
    <source>
        <dbReference type="ARBA" id="ARBA00022840"/>
    </source>
</evidence>
<keyword evidence="2 6" id="KW-0378">Hydrolase</keyword>
<proteinExistence type="inferred from homology"/>
<dbReference type="EC" id="3.6.4.13" evidence="6"/>
<evidence type="ECO:0000313" key="10">
    <source>
        <dbReference type="Proteomes" id="UP001431209"/>
    </source>
</evidence>
<dbReference type="PROSITE" id="PS51192">
    <property type="entry name" value="HELICASE_ATP_BIND_1"/>
    <property type="match status" value="1"/>
</dbReference>
<accession>A0AAW2YSR0</accession>
<comment type="function">
    <text evidence="6">RNA helicase.</text>
</comment>
<dbReference type="InterPro" id="IPR001650">
    <property type="entry name" value="Helicase_C-like"/>
</dbReference>
<evidence type="ECO:0000256" key="2">
    <source>
        <dbReference type="ARBA" id="ARBA00022801"/>
    </source>
</evidence>
<evidence type="ECO:0000313" key="9">
    <source>
        <dbReference type="EMBL" id="KAL0479986.1"/>
    </source>
</evidence>
<dbReference type="GO" id="GO:0003723">
    <property type="term" value="F:RNA binding"/>
    <property type="evidence" value="ECO:0007669"/>
    <property type="project" value="UniProtKB-UniRule"/>
</dbReference>
<dbReference type="PROSITE" id="PS51194">
    <property type="entry name" value="HELICASE_CTER"/>
    <property type="match status" value="1"/>
</dbReference>
<keyword evidence="1 6" id="KW-0547">Nucleotide-binding</keyword>
<evidence type="ECO:0000259" key="8">
    <source>
        <dbReference type="PROSITE" id="PS51194"/>
    </source>
</evidence>
<organism evidence="9 10">
    <name type="scientific">Acrasis kona</name>
    <dbReference type="NCBI Taxonomy" id="1008807"/>
    <lineage>
        <taxon>Eukaryota</taxon>
        <taxon>Discoba</taxon>
        <taxon>Heterolobosea</taxon>
        <taxon>Tetramitia</taxon>
        <taxon>Eutetramitia</taxon>
        <taxon>Acrasidae</taxon>
        <taxon>Acrasis</taxon>
    </lineage>
</organism>
<dbReference type="CDD" id="cd18787">
    <property type="entry name" value="SF2_C_DEAD"/>
    <property type="match status" value="1"/>
</dbReference>
<evidence type="ECO:0000259" key="7">
    <source>
        <dbReference type="PROSITE" id="PS51192"/>
    </source>
</evidence>
<dbReference type="InterPro" id="IPR027417">
    <property type="entry name" value="P-loop_NTPase"/>
</dbReference>
<dbReference type="Gene3D" id="3.40.50.300">
    <property type="entry name" value="P-loop containing nucleotide triphosphate hydrolases"/>
    <property type="match status" value="2"/>
</dbReference>
<gene>
    <name evidence="9" type="ORF">AKO1_007334</name>
</gene>
<dbReference type="Pfam" id="PF00270">
    <property type="entry name" value="DEAD"/>
    <property type="match status" value="1"/>
</dbReference>
<comment type="catalytic activity">
    <reaction evidence="6">
        <text>ATP + H2O = ADP + phosphate + H(+)</text>
        <dbReference type="Rhea" id="RHEA:13065"/>
        <dbReference type="ChEBI" id="CHEBI:15377"/>
        <dbReference type="ChEBI" id="CHEBI:15378"/>
        <dbReference type="ChEBI" id="CHEBI:30616"/>
        <dbReference type="ChEBI" id="CHEBI:43474"/>
        <dbReference type="ChEBI" id="CHEBI:456216"/>
        <dbReference type="EC" id="3.6.4.13"/>
    </reaction>
</comment>
<evidence type="ECO:0000256" key="6">
    <source>
        <dbReference type="RuleBase" id="RU365068"/>
    </source>
</evidence>
<dbReference type="GO" id="GO:0005524">
    <property type="term" value="F:ATP binding"/>
    <property type="evidence" value="ECO:0007669"/>
    <property type="project" value="UniProtKB-UniRule"/>
</dbReference>
<dbReference type="InterPro" id="IPR044742">
    <property type="entry name" value="DEAD/DEAH_RhlB"/>
</dbReference>
<dbReference type="AlphaFoldDB" id="A0AAW2YSR0"/>
<dbReference type="InterPro" id="IPR011545">
    <property type="entry name" value="DEAD/DEAH_box_helicase_dom"/>
</dbReference>
<dbReference type="Proteomes" id="UP001431209">
    <property type="component" value="Unassembled WGS sequence"/>
</dbReference>
<dbReference type="GO" id="GO:0016787">
    <property type="term" value="F:hydrolase activity"/>
    <property type="evidence" value="ECO:0007669"/>
    <property type="project" value="UniProtKB-KW"/>
</dbReference>
<name>A0AAW2YSR0_9EUKA</name>
<dbReference type="GO" id="GO:0003724">
    <property type="term" value="F:RNA helicase activity"/>
    <property type="evidence" value="ECO:0007669"/>
    <property type="project" value="UniProtKB-EC"/>
</dbReference>
<dbReference type="CDD" id="cd00268">
    <property type="entry name" value="DEADc"/>
    <property type="match status" value="1"/>
</dbReference>
<feature type="domain" description="Helicase C-terminal" evidence="8">
    <location>
        <begin position="266"/>
        <end position="430"/>
    </location>
</feature>
<keyword evidence="4 6" id="KW-0067">ATP-binding</keyword>
<dbReference type="EMBL" id="JAOPGA020000617">
    <property type="protein sequence ID" value="KAL0479986.1"/>
    <property type="molecule type" value="Genomic_DNA"/>
</dbReference>
<protein>
    <recommendedName>
        <fullName evidence="6">ATP-dependent RNA helicase</fullName>
        <ecNumber evidence="6">3.6.4.13</ecNumber>
    </recommendedName>
</protein>
<evidence type="ECO:0000256" key="1">
    <source>
        <dbReference type="ARBA" id="ARBA00022741"/>
    </source>
</evidence>
<reference evidence="9 10" key="1">
    <citation type="submission" date="2024-03" db="EMBL/GenBank/DDBJ databases">
        <title>The Acrasis kona genome and developmental transcriptomes reveal deep origins of eukaryotic multicellular pathways.</title>
        <authorList>
            <person name="Sheikh S."/>
            <person name="Fu C.-J."/>
            <person name="Brown M.W."/>
            <person name="Baldauf S.L."/>
        </authorList>
    </citation>
    <scope>NUCLEOTIDE SEQUENCE [LARGE SCALE GENOMIC DNA]</scope>
    <source>
        <strain evidence="9 10">ATCC MYA-3509</strain>
    </source>
</reference>
<dbReference type="SUPFAM" id="SSF52540">
    <property type="entry name" value="P-loop containing nucleoside triphosphate hydrolases"/>
    <property type="match status" value="1"/>
</dbReference>
<comment type="domain">
    <text evidence="6">The Q motif is unique to and characteristic of the DEAD box family of RNA helicases and controls ATP binding and hydrolysis.</text>
</comment>
<comment type="caution">
    <text evidence="9">The sequence shown here is derived from an EMBL/GenBank/DDBJ whole genome shotgun (WGS) entry which is preliminary data.</text>
</comment>
<dbReference type="SMART" id="SM00490">
    <property type="entry name" value="HELICc"/>
    <property type="match status" value="1"/>
</dbReference>